<protein>
    <recommendedName>
        <fullName evidence="2">Phosphodiester glycosidase domain-containing protein</fullName>
    </recommendedName>
</protein>
<comment type="caution">
    <text evidence="3">The sequence shown here is derived from an EMBL/GenBank/DDBJ whole genome shotgun (WGS) entry which is preliminary data.</text>
</comment>
<proteinExistence type="predicted"/>
<feature type="compositionally biased region" description="Pro residues" evidence="1">
    <location>
        <begin position="440"/>
        <end position="453"/>
    </location>
</feature>
<gene>
    <name evidence="3" type="ORF">BJ989_001322</name>
</gene>
<dbReference type="InterPro" id="IPR018711">
    <property type="entry name" value="NAGPA"/>
</dbReference>
<dbReference type="AlphaFoldDB" id="A0A7Y9UK65"/>
<sequence length="453" mass="47517">MPVPDRPAPARPTPRRTPWGGARLLAAGVLPVVLGAALLAPVPASQAEPGGTERPAPAPRTGSADGPSVHSSDGVVGLAARPLRRGTTAAQARRERVVTSDTSWEVVPGLTFRRWTWTDPRGPVRAQLLTYDLAQPGLALEHVAQPLVRGRAPLTTLLARDGAVAGVNGDFFDIDDTGAPLGVSRDRGEGLRSAPASGWTRSFWLDETGAPHVGELPLVASVRQHPGLRIGHLNSPTVRPGAVGIYRPSWGRTSGARVTDGQRTRVREVVVVGGRVRSNRPRLSSGQRIRGLVLVGRGAGAKALARLRPGSRVRVDWRLPQTAPVAISGSVVLLRDGVDLTRDDVQLHPRTAVGVDDDGGRLLFLVVDGRQADSRGLTMRELAAEMAALGAEQALNLDGGGSSTMVARRRNGSTGVVNAPSDGRQRAVPNGLGITYDPTAAPPTTTPPTTPTP</sequence>
<evidence type="ECO:0000313" key="3">
    <source>
        <dbReference type="EMBL" id="NYG55018.1"/>
    </source>
</evidence>
<dbReference type="PANTHER" id="PTHR40446:SF2">
    <property type="entry name" value="N-ACETYLGLUCOSAMINE-1-PHOSPHODIESTER ALPHA-N-ACETYLGLUCOSAMINIDASE"/>
    <property type="match status" value="1"/>
</dbReference>
<dbReference type="Proteomes" id="UP000544110">
    <property type="component" value="Unassembled WGS sequence"/>
</dbReference>
<name>A0A7Y9UK65_9ACTN</name>
<accession>A0A7Y9UK65</accession>
<dbReference type="Pfam" id="PF09992">
    <property type="entry name" value="NAGPA"/>
    <property type="match status" value="1"/>
</dbReference>
<feature type="domain" description="Phosphodiester glycosidase" evidence="2">
    <location>
        <begin position="269"/>
        <end position="435"/>
    </location>
</feature>
<feature type="region of interest" description="Disordered" evidence="1">
    <location>
        <begin position="44"/>
        <end position="94"/>
    </location>
</feature>
<feature type="compositionally biased region" description="Pro residues" evidence="1">
    <location>
        <begin position="1"/>
        <end position="12"/>
    </location>
</feature>
<dbReference type="EMBL" id="JACCAC010000001">
    <property type="protein sequence ID" value="NYG55018.1"/>
    <property type="molecule type" value="Genomic_DNA"/>
</dbReference>
<dbReference type="RefSeq" id="WP_179517532.1">
    <property type="nucleotide sequence ID" value="NZ_JACCAC010000001.1"/>
</dbReference>
<reference evidence="3 4" key="1">
    <citation type="submission" date="2020-07" db="EMBL/GenBank/DDBJ databases">
        <title>Sequencing the genomes of 1000 actinobacteria strains.</title>
        <authorList>
            <person name="Klenk H.-P."/>
        </authorList>
    </citation>
    <scope>NUCLEOTIDE SEQUENCE [LARGE SCALE GENOMIC DNA]</scope>
    <source>
        <strain evidence="3 4">DSM 24552</strain>
    </source>
</reference>
<dbReference type="PANTHER" id="PTHR40446">
    <property type="entry name" value="N-ACETYLGLUCOSAMINE-1-PHOSPHODIESTER ALPHA-N-ACETYLGLUCOSAMINIDASE"/>
    <property type="match status" value="1"/>
</dbReference>
<evidence type="ECO:0000259" key="2">
    <source>
        <dbReference type="Pfam" id="PF09992"/>
    </source>
</evidence>
<organism evidence="3 4">
    <name type="scientific">Nocardioides perillae</name>
    <dbReference type="NCBI Taxonomy" id="1119534"/>
    <lineage>
        <taxon>Bacteria</taxon>
        <taxon>Bacillati</taxon>
        <taxon>Actinomycetota</taxon>
        <taxon>Actinomycetes</taxon>
        <taxon>Propionibacteriales</taxon>
        <taxon>Nocardioidaceae</taxon>
        <taxon>Nocardioides</taxon>
    </lineage>
</organism>
<feature type="region of interest" description="Disordered" evidence="1">
    <location>
        <begin position="1"/>
        <end position="21"/>
    </location>
</feature>
<feature type="region of interest" description="Disordered" evidence="1">
    <location>
        <begin position="434"/>
        <end position="453"/>
    </location>
</feature>
<evidence type="ECO:0000256" key="1">
    <source>
        <dbReference type="SAM" id="MobiDB-lite"/>
    </source>
</evidence>
<keyword evidence="4" id="KW-1185">Reference proteome</keyword>
<evidence type="ECO:0000313" key="4">
    <source>
        <dbReference type="Proteomes" id="UP000544110"/>
    </source>
</evidence>